<keyword evidence="2" id="KW-1185">Reference proteome</keyword>
<dbReference type="KEGG" id="nve:5507853"/>
<protein>
    <submittedName>
        <fullName evidence="1">Uncharacterized protein</fullName>
    </submittedName>
</protein>
<organism evidence="1 2">
    <name type="scientific">Nematostella vectensis</name>
    <name type="common">Starlet sea anemone</name>
    <dbReference type="NCBI Taxonomy" id="45351"/>
    <lineage>
        <taxon>Eukaryota</taxon>
        <taxon>Metazoa</taxon>
        <taxon>Cnidaria</taxon>
        <taxon>Anthozoa</taxon>
        <taxon>Hexacorallia</taxon>
        <taxon>Actiniaria</taxon>
        <taxon>Edwardsiidae</taxon>
        <taxon>Nematostella</taxon>
    </lineage>
</organism>
<sequence>MAGYKNCMAVLVPTIPPFVIACKDQLKTCVSSASGILAKATCFKEFGQCLINKGPSPPAIDTFLMEDEEDSDRHPYVQCKIDLYDCLRLKKKSKMECMTGYKNCMAVLVPTIPPFVIACKDNLKQCVATADGFIAKGKCFIAFAKCLKDGGPSSPVTFMEDDATPHRHPYVQCKIDLYDCFRLKKKSKMECITGYKNCMAELGPTIPPFVIVCKDELKTCVSSASGILAKATCFKEFGQCLMKGPSPPAVDAGAFVLDALEDGPAPTRHPYIQCKVDLYKCVKNGGDKLQCAKDYKNCMVQHLPTVPPYIVECRGKLKMCLAAAGGWRDQAKCFIDLAKCIRAGANA</sequence>
<evidence type="ECO:0000313" key="1">
    <source>
        <dbReference type="EMBL" id="EDO36394.1"/>
    </source>
</evidence>
<proteinExistence type="predicted"/>
<reference evidence="1 2" key="1">
    <citation type="journal article" date="2007" name="Science">
        <title>Sea anemone genome reveals ancestral eumetazoan gene repertoire and genomic organization.</title>
        <authorList>
            <person name="Putnam N.H."/>
            <person name="Srivastava M."/>
            <person name="Hellsten U."/>
            <person name="Dirks B."/>
            <person name="Chapman J."/>
            <person name="Salamov A."/>
            <person name="Terry A."/>
            <person name="Shapiro H."/>
            <person name="Lindquist E."/>
            <person name="Kapitonov V.V."/>
            <person name="Jurka J."/>
            <person name="Genikhovich G."/>
            <person name="Grigoriev I.V."/>
            <person name="Lucas S.M."/>
            <person name="Steele R.E."/>
            <person name="Finnerty J.R."/>
            <person name="Technau U."/>
            <person name="Martindale M.Q."/>
            <person name="Rokhsar D.S."/>
        </authorList>
    </citation>
    <scope>NUCLEOTIDE SEQUENCE [LARGE SCALE GENOMIC DNA]</scope>
    <source>
        <strain evidence="2">CH2 X CH6</strain>
    </source>
</reference>
<evidence type="ECO:0000313" key="2">
    <source>
        <dbReference type="Proteomes" id="UP000001593"/>
    </source>
</evidence>
<name>A7SIT4_NEMVE</name>
<accession>A7SIT4</accession>
<dbReference type="HOGENOM" id="CLU_799985_0_0_1"/>
<gene>
    <name evidence="1" type="ORF">NEMVEDRAFT_v1g245535</name>
</gene>
<dbReference type="Proteomes" id="UP000001593">
    <property type="component" value="Unassembled WGS sequence"/>
</dbReference>
<dbReference type="InParanoid" id="A7SIT4"/>
<dbReference type="OMA" id="GYKNCMA"/>
<dbReference type="EMBL" id="DS469671">
    <property type="protein sequence ID" value="EDO36394.1"/>
    <property type="molecule type" value="Genomic_DNA"/>
</dbReference>
<dbReference type="PhylomeDB" id="A7SIT4"/>
<dbReference type="AlphaFoldDB" id="A7SIT4"/>
<dbReference type="PROSITE" id="PS51257">
    <property type="entry name" value="PROKAR_LIPOPROTEIN"/>
    <property type="match status" value="1"/>
</dbReference>